<evidence type="ECO:0008006" key="3">
    <source>
        <dbReference type="Google" id="ProtNLM"/>
    </source>
</evidence>
<dbReference type="AlphaFoldDB" id="A0A250DS89"/>
<dbReference type="Proteomes" id="UP000217154">
    <property type="component" value="Chromosome"/>
</dbReference>
<evidence type="ECO:0000313" key="1">
    <source>
        <dbReference type="EMBL" id="ATA57227.1"/>
    </source>
</evidence>
<sequence>MSDEKMTPQQIDLTDAEHAVFDRVRREHGLASVAEAIEWLVRTRLRKGIEQITGRRRGPRLVSSGGKPQ</sequence>
<evidence type="ECO:0000313" key="2">
    <source>
        <dbReference type="Proteomes" id="UP000217154"/>
    </source>
</evidence>
<gene>
    <name evidence="1" type="ORF">CKY39_31370</name>
</gene>
<reference evidence="1 2" key="1">
    <citation type="submission" date="2017-09" db="EMBL/GenBank/DDBJ databases">
        <title>The diverse metabolic capabilities of V. boronicumulans make it an excellent choice for continued studies on novel biodegradation.</title>
        <authorList>
            <person name="Sun S."/>
        </authorList>
    </citation>
    <scope>NUCLEOTIDE SEQUENCE [LARGE SCALE GENOMIC DNA]</scope>
    <source>
        <strain evidence="1 2">J1</strain>
    </source>
</reference>
<name>A0A250DS89_9BURK</name>
<dbReference type="EMBL" id="CP023284">
    <property type="protein sequence ID" value="ATA57227.1"/>
    <property type="molecule type" value="Genomic_DNA"/>
</dbReference>
<dbReference type="RefSeq" id="WP_095747185.1">
    <property type="nucleotide sequence ID" value="NZ_CP023284.1"/>
</dbReference>
<protein>
    <recommendedName>
        <fullName evidence="3">CopG family transcriptional regulator</fullName>
    </recommendedName>
</protein>
<accession>A0A250DS89</accession>
<dbReference type="KEGG" id="vbo:CKY39_31370"/>
<organism evidence="1 2">
    <name type="scientific">Variovorax boronicumulans</name>
    <dbReference type="NCBI Taxonomy" id="436515"/>
    <lineage>
        <taxon>Bacteria</taxon>
        <taxon>Pseudomonadati</taxon>
        <taxon>Pseudomonadota</taxon>
        <taxon>Betaproteobacteria</taxon>
        <taxon>Burkholderiales</taxon>
        <taxon>Comamonadaceae</taxon>
        <taxon>Variovorax</taxon>
    </lineage>
</organism>
<proteinExistence type="predicted"/>